<gene>
    <name evidence="2" type="ORF">FOKN1_0633</name>
</gene>
<evidence type="ECO:0000313" key="2">
    <source>
        <dbReference type="EMBL" id="BAZ93035.1"/>
    </source>
</evidence>
<evidence type="ECO:0000256" key="1">
    <source>
        <dbReference type="SAM" id="MobiDB-lite"/>
    </source>
</evidence>
<dbReference type="AlphaFoldDB" id="A0A1Z4VNF3"/>
<organism evidence="2 3">
    <name type="scientific">Thiohalobacter thiocyanaticus</name>
    <dbReference type="NCBI Taxonomy" id="585455"/>
    <lineage>
        <taxon>Bacteria</taxon>
        <taxon>Pseudomonadati</taxon>
        <taxon>Pseudomonadota</taxon>
        <taxon>Gammaproteobacteria</taxon>
        <taxon>Thiohalobacterales</taxon>
        <taxon>Thiohalobacteraceae</taxon>
        <taxon>Thiohalobacter</taxon>
    </lineage>
</organism>
<dbReference type="KEGG" id="ttc:FOKN1_0633"/>
<keyword evidence="3" id="KW-1185">Reference proteome</keyword>
<dbReference type="EMBL" id="AP018052">
    <property type="protein sequence ID" value="BAZ93035.1"/>
    <property type="molecule type" value="Genomic_DNA"/>
</dbReference>
<reference evidence="2 3" key="1">
    <citation type="submission" date="2017-05" db="EMBL/GenBank/DDBJ databases">
        <title>Thiocyanate degradation by Thiohalobacter thiocyanaticus FOKN1.</title>
        <authorList>
            <person name="Oshiki M."/>
            <person name="Fukushima T."/>
            <person name="Kawano S."/>
            <person name="Nakagawa J."/>
        </authorList>
    </citation>
    <scope>NUCLEOTIDE SEQUENCE [LARGE SCALE GENOMIC DNA]</scope>
    <source>
        <strain evidence="2 3">FOKN1</strain>
    </source>
</reference>
<feature type="compositionally biased region" description="Basic and acidic residues" evidence="1">
    <location>
        <begin position="48"/>
        <end position="58"/>
    </location>
</feature>
<protein>
    <submittedName>
        <fullName evidence="2">Uncharacterized protein</fullName>
    </submittedName>
</protein>
<dbReference type="Proteomes" id="UP000218765">
    <property type="component" value="Chromosome"/>
</dbReference>
<accession>A0A1Z4VNF3</accession>
<sequence>MLVTDWRRNNQIDWNETAMPGKLPICLAGVAAHAYVLMTSHSHFLRTPGREQEPDRVRAGTGRGSPGDRSPREWTIRMILGCHRPLYVTFTSLYALYLLT</sequence>
<name>A0A1Z4VNF3_9GAMM</name>
<evidence type="ECO:0000313" key="3">
    <source>
        <dbReference type="Proteomes" id="UP000218765"/>
    </source>
</evidence>
<feature type="region of interest" description="Disordered" evidence="1">
    <location>
        <begin position="46"/>
        <end position="70"/>
    </location>
</feature>
<proteinExistence type="predicted"/>